<dbReference type="EMBL" id="OFSM01000021">
    <property type="protein sequence ID" value="SOY31024.1"/>
    <property type="molecule type" value="Genomic_DNA"/>
</dbReference>
<organism evidence="2 3">
    <name type="scientific">Acetatifactor muris</name>
    <dbReference type="NCBI Taxonomy" id="879566"/>
    <lineage>
        <taxon>Bacteria</taxon>
        <taxon>Bacillati</taxon>
        <taxon>Bacillota</taxon>
        <taxon>Clostridia</taxon>
        <taxon>Lachnospirales</taxon>
        <taxon>Lachnospiraceae</taxon>
        <taxon>Acetatifactor</taxon>
    </lineage>
</organism>
<dbReference type="AlphaFoldDB" id="A0A2K4ZKJ9"/>
<sequence>MSDSIVTNIAKKKIVQARAGLIPALPKTIGMAFGDGAASGSSIRTPLATDVSLQHELHRQPIDDVTLQPDEISAMYVTTLAKETLAGQTINEVALYDEDGDLLAIKAFSNKGKDGDMEMVFEILDKF</sequence>
<evidence type="ECO:0000259" key="1">
    <source>
        <dbReference type="Pfam" id="PF12571"/>
    </source>
</evidence>
<name>A0A2K4ZKJ9_9FIRM</name>
<dbReference type="Pfam" id="PF12571">
    <property type="entry name" value="Phage_tail_fib"/>
    <property type="match status" value="1"/>
</dbReference>
<dbReference type="InterPro" id="IPR022225">
    <property type="entry name" value="Phage_tail_fibre_N"/>
</dbReference>
<feature type="domain" description="Phage tail fibre protein N-terminal" evidence="1">
    <location>
        <begin position="4"/>
        <end position="113"/>
    </location>
</feature>
<accession>A0A2K4ZKJ9</accession>
<keyword evidence="3" id="KW-1185">Reference proteome</keyword>
<proteinExistence type="predicted"/>
<dbReference type="Proteomes" id="UP000236311">
    <property type="component" value="Unassembled WGS sequence"/>
</dbReference>
<protein>
    <recommendedName>
        <fullName evidence="1">Phage tail fibre protein N-terminal domain-containing protein</fullName>
    </recommendedName>
</protein>
<dbReference type="RefSeq" id="WP_103241036.1">
    <property type="nucleotide sequence ID" value="NZ_JANJZD010000024.1"/>
</dbReference>
<gene>
    <name evidence="2" type="ORF">AMURIS_03758</name>
</gene>
<evidence type="ECO:0000313" key="2">
    <source>
        <dbReference type="EMBL" id="SOY31024.1"/>
    </source>
</evidence>
<dbReference type="OrthoDB" id="8687147at2"/>
<reference evidence="2 3" key="1">
    <citation type="submission" date="2018-01" db="EMBL/GenBank/DDBJ databases">
        <authorList>
            <person name="Gaut B.S."/>
            <person name="Morton B.R."/>
            <person name="Clegg M.T."/>
            <person name="Duvall M.R."/>
        </authorList>
    </citation>
    <scope>NUCLEOTIDE SEQUENCE [LARGE SCALE GENOMIC DNA]</scope>
    <source>
        <strain evidence="2">GP69</strain>
    </source>
</reference>
<evidence type="ECO:0000313" key="3">
    <source>
        <dbReference type="Proteomes" id="UP000236311"/>
    </source>
</evidence>